<dbReference type="EMBL" id="BNAJ01000004">
    <property type="protein sequence ID" value="GHF43021.1"/>
    <property type="molecule type" value="Genomic_DNA"/>
</dbReference>
<keyword evidence="5" id="KW-1185">Reference proteome</keyword>
<gene>
    <name evidence="2" type="ORF">GCM10017781_19250</name>
    <name evidence="3" type="ORF">HNQ07_002040</name>
</gene>
<dbReference type="RefSeq" id="WP_184111293.1">
    <property type="nucleotide sequence ID" value="NZ_BNAJ01000004.1"/>
</dbReference>
<name>A0A7W8KGH4_9DEIO</name>
<accession>A0A7W8KGH4</accession>
<evidence type="ECO:0000313" key="3">
    <source>
        <dbReference type="EMBL" id="MBB5376576.1"/>
    </source>
</evidence>
<evidence type="ECO:0000313" key="2">
    <source>
        <dbReference type="EMBL" id="GHF43021.1"/>
    </source>
</evidence>
<dbReference type="Gene3D" id="3.20.20.450">
    <property type="entry name" value="EAL domain"/>
    <property type="match status" value="1"/>
</dbReference>
<evidence type="ECO:0000313" key="4">
    <source>
        <dbReference type="Proteomes" id="UP000539473"/>
    </source>
</evidence>
<reference evidence="2" key="1">
    <citation type="journal article" date="2014" name="Int. J. Syst. Evol. Microbiol.">
        <title>Complete genome of a new Firmicutes species belonging to the dominant human colonic microbiota ('Ruminococcus bicirculans') reveals two chromosomes and a selective capacity to utilize plant glucans.</title>
        <authorList>
            <consortium name="NISC Comparative Sequencing Program"/>
            <person name="Wegmann U."/>
            <person name="Louis P."/>
            <person name="Goesmann A."/>
            <person name="Henrissat B."/>
            <person name="Duncan S.H."/>
            <person name="Flint H.J."/>
        </authorList>
    </citation>
    <scope>NUCLEOTIDE SEQUENCE</scope>
    <source>
        <strain evidence="2">CGMCC 1.18437</strain>
    </source>
</reference>
<dbReference type="SUPFAM" id="SSF141868">
    <property type="entry name" value="EAL domain-like"/>
    <property type="match status" value="1"/>
</dbReference>
<dbReference type="InterPro" id="IPR035919">
    <property type="entry name" value="EAL_sf"/>
</dbReference>
<evidence type="ECO:0000259" key="1">
    <source>
        <dbReference type="PROSITE" id="PS50883"/>
    </source>
</evidence>
<dbReference type="EMBL" id="JACHFK010000004">
    <property type="protein sequence ID" value="MBB5376576.1"/>
    <property type="molecule type" value="Genomic_DNA"/>
</dbReference>
<proteinExistence type="predicted"/>
<dbReference type="PROSITE" id="PS50883">
    <property type="entry name" value="EAL"/>
    <property type="match status" value="1"/>
</dbReference>
<reference evidence="3 4" key="3">
    <citation type="submission" date="2020-08" db="EMBL/GenBank/DDBJ databases">
        <title>Genomic Encyclopedia of Type Strains, Phase IV (KMG-IV): sequencing the most valuable type-strain genomes for metagenomic binning, comparative biology and taxonomic classification.</title>
        <authorList>
            <person name="Goeker M."/>
        </authorList>
    </citation>
    <scope>NUCLEOTIDE SEQUENCE [LARGE SCALE GENOMIC DNA]</scope>
    <source>
        <strain evidence="3 4">DSM 27521</strain>
    </source>
</reference>
<reference evidence="2" key="4">
    <citation type="submission" date="2024-05" db="EMBL/GenBank/DDBJ databases">
        <authorList>
            <person name="Sun Q."/>
            <person name="Zhou Y."/>
        </authorList>
    </citation>
    <scope>NUCLEOTIDE SEQUENCE</scope>
    <source>
        <strain evidence="2">CGMCC 1.18437</strain>
    </source>
</reference>
<protein>
    <submittedName>
        <fullName evidence="3">EAL domain-containing protein (Putative c-di-GMP-specific phosphodiesterase class I)</fullName>
    </submittedName>
</protein>
<comment type="caution">
    <text evidence="3">The sequence shown here is derived from an EMBL/GenBank/DDBJ whole genome shotgun (WGS) entry which is preliminary data.</text>
</comment>
<organism evidence="3 4">
    <name type="scientific">Deinococcus metalli</name>
    <dbReference type="NCBI Taxonomy" id="1141878"/>
    <lineage>
        <taxon>Bacteria</taxon>
        <taxon>Thermotogati</taxon>
        <taxon>Deinococcota</taxon>
        <taxon>Deinococci</taxon>
        <taxon>Deinococcales</taxon>
        <taxon>Deinococcaceae</taxon>
        <taxon>Deinococcus</taxon>
    </lineage>
</organism>
<dbReference type="Proteomes" id="UP000619376">
    <property type="component" value="Unassembled WGS sequence"/>
</dbReference>
<dbReference type="Proteomes" id="UP000539473">
    <property type="component" value="Unassembled WGS sequence"/>
</dbReference>
<dbReference type="Pfam" id="PF00563">
    <property type="entry name" value="EAL"/>
    <property type="match status" value="1"/>
</dbReference>
<evidence type="ECO:0000313" key="5">
    <source>
        <dbReference type="Proteomes" id="UP000619376"/>
    </source>
</evidence>
<reference evidence="5" key="2">
    <citation type="journal article" date="2019" name="Int. J. Syst. Evol. Microbiol.">
        <title>The Global Catalogue of Microorganisms (GCM) 10K type strain sequencing project: providing services to taxonomists for standard genome sequencing and annotation.</title>
        <authorList>
            <consortium name="The Broad Institute Genomics Platform"/>
            <consortium name="The Broad Institute Genome Sequencing Center for Infectious Disease"/>
            <person name="Wu L."/>
            <person name="Ma J."/>
        </authorList>
    </citation>
    <scope>NUCLEOTIDE SEQUENCE [LARGE SCALE GENOMIC DNA]</scope>
    <source>
        <strain evidence="5">CGMCC 1.18437</strain>
    </source>
</reference>
<dbReference type="AlphaFoldDB" id="A0A7W8KGH4"/>
<feature type="domain" description="EAL" evidence="1">
    <location>
        <begin position="1"/>
        <end position="60"/>
    </location>
</feature>
<dbReference type="InterPro" id="IPR001633">
    <property type="entry name" value="EAL_dom"/>
</dbReference>
<sequence length="60" mass="6384">MAALLLALPPDIVKLDRGLVRDVHEHAGQTLRIRNMVGFAAHSGLRVIAEGVETVAGART</sequence>